<evidence type="ECO:0000313" key="1">
    <source>
        <dbReference type="EMBL" id="MDX2914957.1"/>
    </source>
</evidence>
<dbReference type="EMBL" id="JARAVY010000024">
    <property type="protein sequence ID" value="MDX2914957.1"/>
    <property type="molecule type" value="Genomic_DNA"/>
</dbReference>
<sequence length="334" mass="36832">MNESGHRTVFGVPAVLTGSEISVLVEDLTTLWKLTYSSPPKDVESDLELCRKFFDPLARGGTLRERLASLEKTPMKIRRSSYAQPLVIDVGSDSCIVGVEARLFLDLLQDAAGEDYLVLSPVSIAAMERRALDKYREWSTARLNQVIALRSGKAIEVMQAISVGLVIALLVNRSDSPERAIPKLSTDSPEGRRLNSAIYSGAERFAEVVMPNKSSRSAGERSLKGGYGLSEARRRLAHRLVTEKRSSGEFVHVAAEYKGEVILYLAADLARRSSLAEEALTEAFDELIAGFRETGDALAHGSLIFERPADTRRLKTQFISAFAEARARNERESE</sequence>
<keyword evidence="2" id="KW-1185">Reference proteome</keyword>
<dbReference type="Proteomes" id="UP001271723">
    <property type="component" value="Unassembled WGS sequence"/>
</dbReference>
<comment type="caution">
    <text evidence="1">The sequence shown here is derived from an EMBL/GenBank/DDBJ whole genome shotgun (WGS) entry which is preliminary data.</text>
</comment>
<gene>
    <name evidence="1" type="ORF">PV517_40605</name>
</gene>
<organism evidence="1 2">
    <name type="scientific">Streptomyces griseiscabiei</name>
    <dbReference type="NCBI Taxonomy" id="2993540"/>
    <lineage>
        <taxon>Bacteria</taxon>
        <taxon>Bacillati</taxon>
        <taxon>Actinomycetota</taxon>
        <taxon>Actinomycetes</taxon>
        <taxon>Kitasatosporales</taxon>
        <taxon>Streptomycetaceae</taxon>
        <taxon>Streptomyces</taxon>
    </lineage>
</organism>
<protein>
    <submittedName>
        <fullName evidence="1">Uncharacterized protein</fullName>
    </submittedName>
</protein>
<reference evidence="1 2" key="1">
    <citation type="journal article" date="2023" name="Microb. Genom.">
        <title>Mesoterricola silvestris gen. nov., sp. nov., Mesoterricola sediminis sp. nov., Geothrix oryzae sp. nov., Geothrix edaphica sp. nov., Geothrix rubra sp. nov., and Geothrix limicola sp. nov., six novel members of Acidobacteriota isolated from soils.</title>
        <authorList>
            <person name="Weisberg A.J."/>
            <person name="Pearce E."/>
            <person name="Kramer C.G."/>
            <person name="Chang J.H."/>
            <person name="Clarke C.R."/>
        </authorList>
    </citation>
    <scope>NUCLEOTIDE SEQUENCE [LARGE SCALE GENOMIC DNA]</scope>
    <source>
        <strain evidence="1 2">NRRL_B-2795</strain>
    </source>
</reference>
<accession>A0ABU4LGZ4</accession>
<evidence type="ECO:0000313" key="2">
    <source>
        <dbReference type="Proteomes" id="UP001271723"/>
    </source>
</evidence>
<proteinExistence type="predicted"/>
<name>A0ABU4LGZ4_9ACTN</name>
<dbReference type="RefSeq" id="WP_143673188.1">
    <property type="nucleotide sequence ID" value="NZ_JAGJBZ010000004.1"/>
</dbReference>